<dbReference type="InterPro" id="IPR015424">
    <property type="entry name" value="PyrdxlP-dep_Trfase"/>
</dbReference>
<proteinExistence type="inferred from homology"/>
<dbReference type="RefSeq" id="WP_008677132.1">
    <property type="nucleotide sequence ID" value="NZ_ANOH01000142.1"/>
</dbReference>
<evidence type="ECO:0000256" key="11">
    <source>
        <dbReference type="PIRSR" id="PIRSR000390-2"/>
    </source>
</evidence>
<feature type="active site" description="Proton acceptor" evidence="10">
    <location>
        <position position="219"/>
    </location>
</feature>
<evidence type="ECO:0000313" key="14">
    <source>
        <dbReference type="EMBL" id="EMI56509.1"/>
    </source>
</evidence>
<protein>
    <recommendedName>
        <fullName evidence="9">GDP-perosamine synthase</fullName>
        <ecNumber evidence="8">2.6.1.102</ecNumber>
    </recommendedName>
</protein>
<reference evidence="14 15" key="1">
    <citation type="journal article" date="2013" name="Mar. Genomics">
        <title>Expression of sulfatases in Rhodopirellula baltica and the diversity of sulfatases in the genus Rhodopirellula.</title>
        <authorList>
            <person name="Wegner C.E."/>
            <person name="Richter-Heitmann T."/>
            <person name="Klindworth A."/>
            <person name="Klockow C."/>
            <person name="Richter M."/>
            <person name="Achstetter T."/>
            <person name="Glockner F.O."/>
            <person name="Harder J."/>
        </authorList>
    </citation>
    <scope>NUCLEOTIDE SEQUENCE [LARGE SCALE GENOMIC DNA]</scope>
    <source>
        <strain evidence="14 15">SM41</strain>
    </source>
</reference>
<dbReference type="Gene3D" id="3.40.640.10">
    <property type="entry name" value="Type I PLP-dependent aspartate aminotransferase-like (Major domain)"/>
    <property type="match status" value="1"/>
</dbReference>
<evidence type="ECO:0000256" key="12">
    <source>
        <dbReference type="RuleBase" id="RU004508"/>
    </source>
</evidence>
<name>M5U5F5_9BACT</name>
<dbReference type="InterPro" id="IPR000653">
    <property type="entry name" value="DegT/StrS_aminotransferase"/>
</dbReference>
<comment type="pathway">
    <text evidence="2">Bacterial outer membrane biogenesis; LPS O-antigen biosynthesis.</text>
</comment>
<dbReference type="InterPro" id="IPR015421">
    <property type="entry name" value="PyrdxlP-dep_Trfase_major"/>
</dbReference>
<feature type="compositionally biased region" description="Polar residues" evidence="13">
    <location>
        <begin position="1"/>
        <end position="13"/>
    </location>
</feature>
<evidence type="ECO:0000256" key="3">
    <source>
        <dbReference type="ARBA" id="ARBA00022576"/>
    </source>
</evidence>
<keyword evidence="5 11" id="KW-0663">Pyridoxal phosphate</keyword>
<dbReference type="InterPro" id="IPR015422">
    <property type="entry name" value="PyrdxlP-dep_Trfase_small"/>
</dbReference>
<feature type="region of interest" description="Disordered" evidence="13">
    <location>
        <begin position="406"/>
        <end position="426"/>
    </location>
</feature>
<evidence type="ECO:0000256" key="1">
    <source>
        <dbReference type="ARBA" id="ARBA00001933"/>
    </source>
</evidence>
<dbReference type="SUPFAM" id="SSF53383">
    <property type="entry name" value="PLP-dependent transferases"/>
    <property type="match status" value="1"/>
</dbReference>
<evidence type="ECO:0000256" key="13">
    <source>
        <dbReference type="SAM" id="MobiDB-lite"/>
    </source>
</evidence>
<feature type="compositionally biased region" description="Basic and acidic residues" evidence="13">
    <location>
        <begin position="23"/>
        <end position="33"/>
    </location>
</feature>
<evidence type="ECO:0000256" key="4">
    <source>
        <dbReference type="ARBA" id="ARBA00022679"/>
    </source>
</evidence>
<evidence type="ECO:0000256" key="10">
    <source>
        <dbReference type="PIRSR" id="PIRSR000390-1"/>
    </source>
</evidence>
<comment type="cofactor">
    <cofactor evidence="1">
        <name>pyridoxal 5'-phosphate</name>
        <dbReference type="ChEBI" id="CHEBI:597326"/>
    </cofactor>
</comment>
<dbReference type="GO" id="GO:0102933">
    <property type="term" value="F:GDP-4-dehydro-6-deoxy-D-mannose-4-aminotransferase activity"/>
    <property type="evidence" value="ECO:0007669"/>
    <property type="project" value="UniProtKB-EC"/>
</dbReference>
<dbReference type="GO" id="GO:0000271">
    <property type="term" value="P:polysaccharide biosynthetic process"/>
    <property type="evidence" value="ECO:0007669"/>
    <property type="project" value="TreeGrafter"/>
</dbReference>
<dbReference type="Gene3D" id="3.90.1150.10">
    <property type="entry name" value="Aspartate Aminotransferase, domain 1"/>
    <property type="match status" value="1"/>
</dbReference>
<keyword evidence="4" id="KW-0808">Transferase</keyword>
<comment type="similarity">
    <text evidence="6 12">Belongs to the DegT/DnrJ/EryC1 family.</text>
</comment>
<keyword evidence="15" id="KW-1185">Reference proteome</keyword>
<dbReference type="CDD" id="cd00616">
    <property type="entry name" value="AHBA_syn"/>
    <property type="match status" value="1"/>
</dbReference>
<dbReference type="PATRIC" id="fig|1263870.3.peg.2192"/>
<evidence type="ECO:0000256" key="6">
    <source>
        <dbReference type="ARBA" id="ARBA00037999"/>
    </source>
</evidence>
<evidence type="ECO:0000256" key="7">
    <source>
        <dbReference type="ARBA" id="ARBA00051587"/>
    </source>
</evidence>
<dbReference type="EMBL" id="ANOH01000142">
    <property type="protein sequence ID" value="EMI56509.1"/>
    <property type="molecule type" value="Genomic_DNA"/>
</dbReference>
<organism evidence="14 15">
    <name type="scientific">Rhodopirellula sallentina SM41</name>
    <dbReference type="NCBI Taxonomy" id="1263870"/>
    <lineage>
        <taxon>Bacteria</taxon>
        <taxon>Pseudomonadati</taxon>
        <taxon>Planctomycetota</taxon>
        <taxon>Planctomycetia</taxon>
        <taxon>Pirellulales</taxon>
        <taxon>Pirellulaceae</taxon>
        <taxon>Rhodopirellula</taxon>
    </lineage>
</organism>
<feature type="compositionally biased region" description="Polar residues" evidence="13">
    <location>
        <begin position="407"/>
        <end position="419"/>
    </location>
</feature>
<dbReference type="AlphaFoldDB" id="M5U5F5"/>
<accession>M5U5F5</accession>
<dbReference type="EC" id="2.6.1.102" evidence="8"/>
<evidence type="ECO:0000256" key="9">
    <source>
        <dbReference type="ARBA" id="ARBA00074221"/>
    </source>
</evidence>
<evidence type="ECO:0000256" key="8">
    <source>
        <dbReference type="ARBA" id="ARBA00066317"/>
    </source>
</evidence>
<dbReference type="PIRSF" id="PIRSF000390">
    <property type="entry name" value="PLP_StrS"/>
    <property type="match status" value="1"/>
</dbReference>
<feature type="region of interest" description="Disordered" evidence="13">
    <location>
        <begin position="1"/>
        <end position="38"/>
    </location>
</feature>
<dbReference type="Proteomes" id="UP000011885">
    <property type="component" value="Unassembled WGS sequence"/>
</dbReference>
<sequence length="426" mass="47179">MSPTEQDAQNQANPKAGQASLRQTDDRESRPDRIFLSPPHMGDQEWPLLKDAFESNWIAPIGPHVVAFENELAEFTGRAHAVALSSCTAGLHLSLHVLGVGPGDEVLTSTLTFVATANAIAYTGAKPVFIDSDRKTWNMSPELLADEMKRLAKINRLPKVVMPVDLLGQCVDYDAIQEICDRYEVPIVSDAAESLGARYHDRRAGQFGKLACFSFNGNKIITTSGGGMMVTDDRELAERILNLSTQARVPAPHYEHESIGYNYRMSNLLAAIGRGQLRALPDRVNQRRAVYDRYRELLCNVPGLKYMPEPDGCRSTRWLTAIVVDPAAFGTDREVLRQAMEAENIEARPIWKPMHCQPVFQDCRHVGGELSEDLFERGLCLPSGSSLTNEQMDRVIEVIRRVHATHSLANGTPPASSSDKTAEKDT</sequence>
<dbReference type="GO" id="GO:0030170">
    <property type="term" value="F:pyridoxal phosphate binding"/>
    <property type="evidence" value="ECO:0007669"/>
    <property type="project" value="TreeGrafter"/>
</dbReference>
<evidence type="ECO:0000313" key="15">
    <source>
        <dbReference type="Proteomes" id="UP000011885"/>
    </source>
</evidence>
<comment type="catalytic activity">
    <reaction evidence="7">
        <text>GDP-alpha-D-perosamine + 2-oxoglutarate = GDP-4-dehydro-alpha-D-rhamnose + L-glutamate</text>
        <dbReference type="Rhea" id="RHEA:36779"/>
        <dbReference type="ChEBI" id="CHEBI:16810"/>
        <dbReference type="ChEBI" id="CHEBI:29985"/>
        <dbReference type="ChEBI" id="CHEBI:57964"/>
        <dbReference type="ChEBI" id="CHEBI:73996"/>
        <dbReference type="EC" id="2.6.1.102"/>
    </reaction>
</comment>
<evidence type="ECO:0000256" key="2">
    <source>
        <dbReference type="ARBA" id="ARBA00005125"/>
    </source>
</evidence>
<feature type="modified residue" description="N6-(pyridoxal phosphate)lysine" evidence="11">
    <location>
        <position position="219"/>
    </location>
</feature>
<dbReference type="Pfam" id="PF01041">
    <property type="entry name" value="DegT_DnrJ_EryC1"/>
    <property type="match status" value="1"/>
</dbReference>
<gene>
    <name evidence="14" type="ORF">RSSM_02053</name>
</gene>
<evidence type="ECO:0000256" key="5">
    <source>
        <dbReference type="ARBA" id="ARBA00022898"/>
    </source>
</evidence>
<dbReference type="PANTHER" id="PTHR30244">
    <property type="entry name" value="TRANSAMINASE"/>
    <property type="match status" value="1"/>
</dbReference>
<keyword evidence="3" id="KW-0032">Aminotransferase</keyword>
<dbReference type="PANTHER" id="PTHR30244:SF34">
    <property type="entry name" value="DTDP-4-AMINO-4,6-DIDEOXYGALACTOSE TRANSAMINASE"/>
    <property type="match status" value="1"/>
</dbReference>
<comment type="caution">
    <text evidence="14">The sequence shown here is derived from an EMBL/GenBank/DDBJ whole genome shotgun (WGS) entry which is preliminary data.</text>
</comment>
<dbReference type="FunFam" id="3.40.640.10:FF:000090">
    <property type="entry name" value="Pyridoxal phosphate-dependent aminotransferase"/>
    <property type="match status" value="1"/>
</dbReference>